<dbReference type="PANTHER" id="PTHR35089:SF1">
    <property type="entry name" value="CHAPERONE PROTEIN SKP"/>
    <property type="match status" value="1"/>
</dbReference>
<dbReference type="PANTHER" id="PTHR35089">
    <property type="entry name" value="CHAPERONE PROTEIN SKP"/>
    <property type="match status" value="1"/>
</dbReference>
<feature type="signal peptide" evidence="4">
    <location>
        <begin position="1"/>
        <end position="24"/>
    </location>
</feature>
<dbReference type="GO" id="GO:0015986">
    <property type="term" value="P:proton motive force-driven ATP synthesis"/>
    <property type="evidence" value="ECO:0007669"/>
    <property type="project" value="InterPro"/>
</dbReference>
<evidence type="ECO:0000313" key="6">
    <source>
        <dbReference type="Proteomes" id="UP000231267"/>
    </source>
</evidence>
<dbReference type="Pfam" id="PF03938">
    <property type="entry name" value="OmpH"/>
    <property type="match status" value="1"/>
</dbReference>
<dbReference type="GO" id="GO:0015078">
    <property type="term" value="F:proton transmembrane transporter activity"/>
    <property type="evidence" value="ECO:0007669"/>
    <property type="project" value="InterPro"/>
</dbReference>
<evidence type="ECO:0000256" key="4">
    <source>
        <dbReference type="SAM" id="SignalP"/>
    </source>
</evidence>
<organism evidence="5 6">
    <name type="scientific">Candidatus Taenaricola geysiri</name>
    <dbReference type="NCBI Taxonomy" id="1974752"/>
    <lineage>
        <taxon>Bacteria</taxon>
        <taxon>Pseudomonadati</taxon>
        <taxon>Candidatus Omnitrophota</taxon>
        <taxon>Candidatus Taenaricola</taxon>
    </lineage>
</organism>
<comment type="caution">
    <text evidence="5">The sequence shown here is derived from an EMBL/GenBank/DDBJ whole genome shotgun (WGS) entry which is preliminary data.</text>
</comment>
<dbReference type="Proteomes" id="UP000231267">
    <property type="component" value="Unassembled WGS sequence"/>
</dbReference>
<sequence length="166" mass="19071">MKNKILLVLLILFVMGLFAKPVFAADVKIGYLDVAKVFDEYKETKKQDASLEKEAKSKQAERDKMVSEITRLRDEMELLSEKGKKDKQVVIDEKVKKLQEFDNTSRNELRKERDEMVAGILKDIDEAVQGYGKKQGYDLVLNDKVIVYKKDALDITADILKILNSK</sequence>
<dbReference type="GO" id="GO:0051082">
    <property type="term" value="F:unfolded protein binding"/>
    <property type="evidence" value="ECO:0007669"/>
    <property type="project" value="InterPro"/>
</dbReference>
<protein>
    <recommendedName>
        <fullName evidence="7">Molecular chaperone Skp</fullName>
    </recommendedName>
</protein>
<evidence type="ECO:0000313" key="5">
    <source>
        <dbReference type="EMBL" id="PIW66422.1"/>
    </source>
</evidence>
<keyword evidence="2 4" id="KW-0732">Signal</keyword>
<dbReference type="InterPro" id="IPR005632">
    <property type="entry name" value="Chaperone_Skp"/>
</dbReference>
<proteinExistence type="inferred from homology"/>
<dbReference type="EMBL" id="PFGP01000081">
    <property type="protein sequence ID" value="PIW66422.1"/>
    <property type="molecule type" value="Genomic_DNA"/>
</dbReference>
<reference evidence="5 6" key="1">
    <citation type="submission" date="2017-09" db="EMBL/GenBank/DDBJ databases">
        <title>Depth-based differentiation of microbial function through sediment-hosted aquifers and enrichment of novel symbionts in the deep terrestrial subsurface.</title>
        <authorList>
            <person name="Probst A.J."/>
            <person name="Ladd B."/>
            <person name="Jarett J.K."/>
            <person name="Geller-Mcgrath D.E."/>
            <person name="Sieber C.M."/>
            <person name="Emerson J.B."/>
            <person name="Anantharaman K."/>
            <person name="Thomas B.C."/>
            <person name="Malmstrom R."/>
            <person name="Stieglmeier M."/>
            <person name="Klingl A."/>
            <person name="Woyke T."/>
            <person name="Ryan C.M."/>
            <person name="Banfield J.F."/>
        </authorList>
    </citation>
    <scope>NUCLEOTIDE SEQUENCE [LARGE SCALE GENOMIC DNA]</scope>
    <source>
        <strain evidence="5">CG12_big_fil_rev_8_21_14_0_65_43_15</strain>
    </source>
</reference>
<evidence type="ECO:0000256" key="2">
    <source>
        <dbReference type="ARBA" id="ARBA00022729"/>
    </source>
</evidence>
<gene>
    <name evidence="5" type="ORF">COW11_03480</name>
</gene>
<comment type="similarity">
    <text evidence="1">Belongs to the Skp family.</text>
</comment>
<dbReference type="GO" id="GO:0045259">
    <property type="term" value="C:proton-transporting ATP synthase complex"/>
    <property type="evidence" value="ECO:0007669"/>
    <property type="project" value="UniProtKB-KW"/>
</dbReference>
<name>A0A2J0LF03_9BACT</name>
<dbReference type="AlphaFoldDB" id="A0A2J0LF03"/>
<dbReference type="Gene3D" id="3.30.910.20">
    <property type="entry name" value="Skp domain"/>
    <property type="match status" value="1"/>
</dbReference>
<feature type="coiled-coil region" evidence="3">
    <location>
        <begin position="41"/>
        <end position="82"/>
    </location>
</feature>
<dbReference type="InterPro" id="IPR024930">
    <property type="entry name" value="Skp_dom_sf"/>
</dbReference>
<keyword evidence="3" id="KW-0175">Coiled coil</keyword>
<evidence type="ECO:0000256" key="1">
    <source>
        <dbReference type="ARBA" id="ARBA00009091"/>
    </source>
</evidence>
<dbReference type="SMART" id="SM00935">
    <property type="entry name" value="OmpH"/>
    <property type="match status" value="1"/>
</dbReference>
<accession>A0A2J0LF03</accession>
<evidence type="ECO:0008006" key="7">
    <source>
        <dbReference type="Google" id="ProtNLM"/>
    </source>
</evidence>
<feature type="chain" id="PRO_5014336806" description="Molecular chaperone Skp" evidence="4">
    <location>
        <begin position="25"/>
        <end position="166"/>
    </location>
</feature>
<dbReference type="GO" id="GO:0050821">
    <property type="term" value="P:protein stabilization"/>
    <property type="evidence" value="ECO:0007669"/>
    <property type="project" value="TreeGrafter"/>
</dbReference>
<dbReference type="GO" id="GO:0005829">
    <property type="term" value="C:cytosol"/>
    <property type="evidence" value="ECO:0007669"/>
    <property type="project" value="TreeGrafter"/>
</dbReference>
<dbReference type="SUPFAM" id="SSF111384">
    <property type="entry name" value="OmpH-like"/>
    <property type="match status" value="1"/>
</dbReference>
<evidence type="ECO:0000256" key="3">
    <source>
        <dbReference type="SAM" id="Coils"/>
    </source>
</evidence>